<feature type="compositionally biased region" description="Low complexity" evidence="4">
    <location>
        <begin position="30"/>
        <end position="39"/>
    </location>
</feature>
<dbReference type="InterPro" id="IPR002130">
    <property type="entry name" value="Cyclophilin-type_PPIase_dom"/>
</dbReference>
<dbReference type="Pfam" id="PF13946">
    <property type="entry name" value="DUF4214"/>
    <property type="match status" value="1"/>
</dbReference>
<dbReference type="GO" id="GO:0016853">
    <property type="term" value="F:isomerase activity"/>
    <property type="evidence" value="ECO:0007669"/>
    <property type="project" value="UniProtKB-KW"/>
</dbReference>
<evidence type="ECO:0000313" key="6">
    <source>
        <dbReference type="EMBL" id="MBC3809637.1"/>
    </source>
</evidence>
<dbReference type="Proteomes" id="UP000648257">
    <property type="component" value="Unassembled WGS sequence"/>
</dbReference>
<sequence>MNKKSIIASTLLAVTLGLGGCGGGDSSNTGTDVAALSGPPSAPPAQPAPSADVVTINASRNDYIIKTNAYGFSIVNKASSSDVTNLSSTQTTVKFNDFTVSLLAGNKSKTIDQKNLDSLIELYIAFFNRVPDAEGMIYWIGTIKEEGRTIEQLADNFYTSAINPEVSDITGYTASMSTEQFIRKIYKNVLGRDEVDQKGLEYWTKEIESGAKSRGNLIRDIINAAHGSKANNPEYAWVTDLLVNKVIVGKYFSIQLGLNYNTRNESILNGNAIAKLVSPTDTTAAKNGIGITDTALDLTLAKLIPQVMINTSMGNILVELDPIKAPITVTNFLRYTDIGFYSNKIFHRVISNFMIQGGGLTTSYVPASTYFPIKLEANNGLSNLRGTIAMARMNDDDTATSQFFINVVDNPFLNPSVNSSGYAVFGRVIAGLDVVDKIKVVPTERNKYGYTDAPKTTVLINSVTRAN</sequence>
<gene>
    <name evidence="6" type="ORF">H8K52_20050</name>
</gene>
<dbReference type="PRINTS" id="PR00153">
    <property type="entry name" value="CSAPPISMRASE"/>
</dbReference>
<evidence type="ECO:0000256" key="3">
    <source>
        <dbReference type="ARBA" id="ARBA00023235"/>
    </source>
</evidence>
<dbReference type="PANTHER" id="PTHR43246">
    <property type="entry name" value="PEPTIDYL-PROLYL CIS-TRANS ISOMERASE CYP38, CHLOROPLASTIC"/>
    <property type="match status" value="1"/>
</dbReference>
<evidence type="ECO:0000256" key="1">
    <source>
        <dbReference type="ARBA" id="ARBA00013194"/>
    </source>
</evidence>
<dbReference type="PROSITE" id="PS51257">
    <property type="entry name" value="PROKAR_LIPOPROTEIN"/>
    <property type="match status" value="1"/>
</dbReference>
<dbReference type="EC" id="5.2.1.8" evidence="1"/>
<feature type="region of interest" description="Disordered" evidence="4">
    <location>
        <begin position="30"/>
        <end position="50"/>
    </location>
</feature>
<name>A0ABR6XA76_9BURK</name>
<dbReference type="InterPro" id="IPR029000">
    <property type="entry name" value="Cyclophilin-like_dom_sf"/>
</dbReference>
<comment type="caution">
    <text evidence="6">The sequence shown here is derived from an EMBL/GenBank/DDBJ whole genome shotgun (WGS) entry which is preliminary data.</text>
</comment>
<evidence type="ECO:0000313" key="7">
    <source>
        <dbReference type="Proteomes" id="UP000648257"/>
    </source>
</evidence>
<evidence type="ECO:0000259" key="5">
    <source>
        <dbReference type="PROSITE" id="PS50072"/>
    </source>
</evidence>
<dbReference type="SUPFAM" id="SSF50891">
    <property type="entry name" value="Cyclophilin-like"/>
    <property type="match status" value="1"/>
</dbReference>
<reference evidence="6 7" key="1">
    <citation type="submission" date="2020-08" db="EMBL/GenBank/DDBJ databases">
        <title>Novel species isolated from subtropical streams in China.</title>
        <authorList>
            <person name="Lu H."/>
        </authorList>
    </citation>
    <scope>NUCLEOTIDE SEQUENCE [LARGE SCALE GENOMIC DNA]</scope>
    <source>
        <strain evidence="6 7">KACC 16656</strain>
    </source>
</reference>
<feature type="domain" description="PPIase cyclophilin-type" evidence="5">
    <location>
        <begin position="303"/>
        <end position="465"/>
    </location>
</feature>
<accession>A0ABR6XA76</accession>
<dbReference type="Gene3D" id="2.40.100.10">
    <property type="entry name" value="Cyclophilin-like"/>
    <property type="match status" value="1"/>
</dbReference>
<organism evidence="6 7">
    <name type="scientific">Undibacterium seohonense</name>
    <dbReference type="NCBI Taxonomy" id="1344950"/>
    <lineage>
        <taxon>Bacteria</taxon>
        <taxon>Pseudomonadati</taxon>
        <taxon>Pseudomonadota</taxon>
        <taxon>Betaproteobacteria</taxon>
        <taxon>Burkholderiales</taxon>
        <taxon>Oxalobacteraceae</taxon>
        <taxon>Undibacterium</taxon>
    </lineage>
</organism>
<dbReference type="InterPro" id="IPR044665">
    <property type="entry name" value="E_coli_cyclophilin_A-like"/>
</dbReference>
<protein>
    <recommendedName>
        <fullName evidence="1">peptidylprolyl isomerase</fullName>
        <ecNumber evidence="1">5.2.1.8</ecNumber>
    </recommendedName>
</protein>
<evidence type="ECO:0000256" key="2">
    <source>
        <dbReference type="ARBA" id="ARBA00023110"/>
    </source>
</evidence>
<dbReference type="PROSITE" id="PS50072">
    <property type="entry name" value="CSA_PPIASE_2"/>
    <property type="match status" value="1"/>
</dbReference>
<dbReference type="Pfam" id="PF00160">
    <property type="entry name" value="Pro_isomerase"/>
    <property type="match status" value="1"/>
</dbReference>
<keyword evidence="7" id="KW-1185">Reference proteome</keyword>
<keyword evidence="3 6" id="KW-0413">Isomerase</keyword>
<dbReference type="InterPro" id="IPR025282">
    <property type="entry name" value="DUF4214"/>
</dbReference>
<keyword evidence="2" id="KW-0697">Rotamase</keyword>
<dbReference type="RefSeq" id="WP_186924692.1">
    <property type="nucleotide sequence ID" value="NZ_JACOFW010000043.1"/>
</dbReference>
<evidence type="ECO:0000256" key="4">
    <source>
        <dbReference type="SAM" id="MobiDB-lite"/>
    </source>
</evidence>
<proteinExistence type="predicted"/>
<dbReference type="EMBL" id="JACOFW010000043">
    <property type="protein sequence ID" value="MBC3809637.1"/>
    <property type="molecule type" value="Genomic_DNA"/>
</dbReference>